<dbReference type="InterPro" id="IPR015889">
    <property type="entry name" value="Intradiol_dOase_core"/>
</dbReference>
<keyword evidence="2 5" id="KW-0223">Dioxygenase</keyword>
<dbReference type="AlphaFoldDB" id="A0A3N4NA07"/>
<organism evidence="5 6">
    <name type="scientific">Aureibaculum marinum</name>
    <dbReference type="NCBI Taxonomy" id="2487930"/>
    <lineage>
        <taxon>Bacteria</taxon>
        <taxon>Pseudomonadati</taxon>
        <taxon>Bacteroidota</taxon>
        <taxon>Flavobacteriia</taxon>
        <taxon>Flavobacteriales</taxon>
        <taxon>Flavobacteriaceae</taxon>
        <taxon>Aureibaculum</taxon>
    </lineage>
</organism>
<evidence type="ECO:0000313" key="5">
    <source>
        <dbReference type="EMBL" id="RPD93001.1"/>
    </source>
</evidence>
<dbReference type="Proteomes" id="UP000270856">
    <property type="component" value="Unassembled WGS sequence"/>
</dbReference>
<comment type="caution">
    <text evidence="5">The sequence shown here is derived from an EMBL/GenBank/DDBJ whole genome shotgun (WGS) entry which is preliminary data.</text>
</comment>
<dbReference type="InterPro" id="IPR050770">
    <property type="entry name" value="Intradiol_RC_Dioxygenase"/>
</dbReference>
<gene>
    <name evidence="5" type="ORF">EGM88_13680</name>
</gene>
<name>A0A3N4NA07_9FLAO</name>
<evidence type="ECO:0000313" key="6">
    <source>
        <dbReference type="Proteomes" id="UP000270856"/>
    </source>
</evidence>
<evidence type="ECO:0000256" key="3">
    <source>
        <dbReference type="ARBA" id="ARBA00023002"/>
    </source>
</evidence>
<keyword evidence="6" id="KW-1185">Reference proteome</keyword>
<proteinExistence type="inferred from homology"/>
<dbReference type="SUPFAM" id="SSF49482">
    <property type="entry name" value="Aromatic compound dioxygenase"/>
    <property type="match status" value="1"/>
</dbReference>
<dbReference type="InterPro" id="IPR000627">
    <property type="entry name" value="Intradiol_dOase_C"/>
</dbReference>
<protein>
    <submittedName>
        <fullName evidence="5">Intradiol ring-cleavage dioxygenase</fullName>
    </submittedName>
</protein>
<dbReference type="OrthoDB" id="933561at2"/>
<keyword evidence="3" id="KW-0560">Oxidoreductase</keyword>
<dbReference type="PANTHER" id="PTHR33711">
    <property type="entry name" value="DIOXYGENASE, PUTATIVE (AFU_ORTHOLOGUE AFUA_2G02910)-RELATED"/>
    <property type="match status" value="1"/>
</dbReference>
<feature type="domain" description="Intradiol ring-cleavage dioxygenases" evidence="4">
    <location>
        <begin position="57"/>
        <end position="170"/>
    </location>
</feature>
<dbReference type="Pfam" id="PF00775">
    <property type="entry name" value="Dioxygenase_C"/>
    <property type="match status" value="1"/>
</dbReference>
<dbReference type="EMBL" id="RPFJ01000040">
    <property type="protein sequence ID" value="RPD93001.1"/>
    <property type="molecule type" value="Genomic_DNA"/>
</dbReference>
<sequence>MKINMYFLFLVLFCLTNCKGQPDNLKTVLSDNFDTQPPFYYGMPDSLSYKDVNPIFDNKGQKLLLTGTVYKLDGKTPVSNVILYYYQTDANGKYVHKKVESRSMPPNKLGQTHGYIRGWVKTDVNGRYAIYTHKPGSYPSGTEPAHVHLSIKEPTIEKPYYVDDFVFDNAKLLTSKRRRKLENRGGSGILRLVQKKDVYIGERNIILGLNIPDYAKKEVANIKSGKSIGEDIISFTPTHAWGPDKGTKTCPICKYGWYNGILYFVGDNPNWNEIEQWLIFLENESQKRKAYLKAYFIYGNKTNYNKIKVNNLLENIGRKLNLNNVALTFVPSFTDIKSEVYLNEINADVENTFLIYKRSIVIDKYINLKPTEKNFNMFSKTLDVSNNEYFDLPRVENDK</sequence>
<evidence type="ECO:0000256" key="2">
    <source>
        <dbReference type="ARBA" id="ARBA00022964"/>
    </source>
</evidence>
<dbReference type="GO" id="GO:0016702">
    <property type="term" value="F:oxidoreductase activity, acting on single donors with incorporation of molecular oxygen, incorporation of two atoms of oxygen"/>
    <property type="evidence" value="ECO:0007669"/>
    <property type="project" value="InterPro"/>
</dbReference>
<dbReference type="Gene3D" id="2.60.130.10">
    <property type="entry name" value="Aromatic compound dioxygenase"/>
    <property type="match status" value="1"/>
</dbReference>
<evidence type="ECO:0000256" key="1">
    <source>
        <dbReference type="ARBA" id="ARBA00007825"/>
    </source>
</evidence>
<accession>A0A3N4NA07</accession>
<dbReference type="RefSeq" id="WP_123898981.1">
    <property type="nucleotide sequence ID" value="NZ_RPFJ01000040.1"/>
</dbReference>
<dbReference type="PANTHER" id="PTHR33711:SF10">
    <property type="entry name" value="INTRADIOL RING-CLEAVAGE DIOXYGENASES DOMAIN-CONTAINING PROTEIN"/>
    <property type="match status" value="1"/>
</dbReference>
<dbReference type="GO" id="GO:0008199">
    <property type="term" value="F:ferric iron binding"/>
    <property type="evidence" value="ECO:0007669"/>
    <property type="project" value="InterPro"/>
</dbReference>
<comment type="similarity">
    <text evidence="1">Belongs to the intradiol ring-cleavage dioxygenase family.</text>
</comment>
<evidence type="ECO:0000259" key="4">
    <source>
        <dbReference type="Pfam" id="PF00775"/>
    </source>
</evidence>
<reference evidence="5 6" key="1">
    <citation type="submission" date="2018-11" db="EMBL/GenBank/DDBJ databases">
        <title>Aureibaculum marinum gen. nov., sp. nov., a member of the family Flavobacteriaceae isolated from the Bohai Sea.</title>
        <authorList>
            <person name="Ji X."/>
        </authorList>
    </citation>
    <scope>NUCLEOTIDE SEQUENCE [LARGE SCALE GENOMIC DNA]</scope>
    <source>
        <strain evidence="5 6">BH-SD17</strain>
    </source>
</reference>